<keyword evidence="2" id="KW-1133">Transmembrane helix</keyword>
<dbReference type="Proteomes" id="UP000015101">
    <property type="component" value="Unassembled WGS sequence"/>
</dbReference>
<reference evidence="5" key="3">
    <citation type="submission" date="2015-06" db="UniProtKB">
        <authorList>
            <consortium name="EnsemblMetazoa"/>
        </authorList>
    </citation>
    <scope>IDENTIFICATION</scope>
</reference>
<organism evidence="5 6">
    <name type="scientific">Helobdella robusta</name>
    <name type="common">Californian leech</name>
    <dbReference type="NCBI Taxonomy" id="6412"/>
    <lineage>
        <taxon>Eukaryota</taxon>
        <taxon>Metazoa</taxon>
        <taxon>Spiralia</taxon>
        <taxon>Lophotrochozoa</taxon>
        <taxon>Annelida</taxon>
        <taxon>Clitellata</taxon>
        <taxon>Hirudinea</taxon>
        <taxon>Rhynchobdellida</taxon>
        <taxon>Glossiphoniidae</taxon>
        <taxon>Helobdella</taxon>
    </lineage>
</organism>
<dbReference type="EMBL" id="AMQM01000553">
    <property type="status" value="NOT_ANNOTATED_CDS"/>
    <property type="molecule type" value="Genomic_DNA"/>
</dbReference>
<protein>
    <recommendedName>
        <fullName evidence="3">Ribosomal RNA-processing protein 7 C-terminal domain-containing protein</fullName>
    </recommendedName>
</protein>
<proteinExistence type="inferred from homology"/>
<dbReference type="PANTHER" id="PTHR13191:SF0">
    <property type="entry name" value="RIBOSOMAL RNA-PROCESSING PROTEIN 7 HOMOLOG A-RELATED"/>
    <property type="match status" value="1"/>
</dbReference>
<dbReference type="PANTHER" id="PTHR13191">
    <property type="entry name" value="RIBOSOMAL RNA PROCESSING PROTEIN 7-RELATED"/>
    <property type="match status" value="1"/>
</dbReference>
<sequence length="126" mass="14801">MSKWCKEYVESFPPNVETLQKEINLFIESHDAKMEKEKQQMMDMDGIPDEEGWITVTASGKYKGAPRVEEVEPKRIEEKNKKNKKLKRKQLIFQDFFNLFTANLMVQIIFMKWSTKLAVLGRGVVN</sequence>
<evidence type="ECO:0000313" key="6">
    <source>
        <dbReference type="Proteomes" id="UP000015101"/>
    </source>
</evidence>
<accession>T1EQ03</accession>
<dbReference type="Pfam" id="PF12923">
    <property type="entry name" value="RRP7"/>
    <property type="match status" value="1"/>
</dbReference>
<dbReference type="CTD" id="20198653"/>
<name>T1EQ03_HELRO</name>
<feature type="transmembrane region" description="Helical" evidence="2">
    <location>
        <begin position="91"/>
        <end position="110"/>
    </location>
</feature>
<dbReference type="GeneID" id="20198653"/>
<dbReference type="EMBL" id="KB096324">
    <property type="protein sequence ID" value="ESO06097.1"/>
    <property type="molecule type" value="Genomic_DNA"/>
</dbReference>
<dbReference type="InParanoid" id="T1EQ03"/>
<dbReference type="InterPro" id="IPR040446">
    <property type="entry name" value="RRP7"/>
</dbReference>
<feature type="domain" description="Ribosomal RNA-processing protein 7 C-terminal" evidence="3">
    <location>
        <begin position="14"/>
        <end position="97"/>
    </location>
</feature>
<dbReference type="OrthoDB" id="5390at2759"/>
<reference evidence="6" key="1">
    <citation type="submission" date="2012-12" db="EMBL/GenBank/DDBJ databases">
        <authorList>
            <person name="Hellsten U."/>
            <person name="Grimwood J."/>
            <person name="Chapman J.A."/>
            <person name="Shapiro H."/>
            <person name="Aerts A."/>
            <person name="Otillar R.P."/>
            <person name="Terry A.Y."/>
            <person name="Boore J.L."/>
            <person name="Simakov O."/>
            <person name="Marletaz F."/>
            <person name="Cho S.-J."/>
            <person name="Edsinger-Gonzales E."/>
            <person name="Havlak P."/>
            <person name="Kuo D.-H."/>
            <person name="Larsson T."/>
            <person name="Lv J."/>
            <person name="Arendt D."/>
            <person name="Savage R."/>
            <person name="Osoegawa K."/>
            <person name="de Jong P."/>
            <person name="Lindberg D.R."/>
            <person name="Seaver E.C."/>
            <person name="Weisblat D.A."/>
            <person name="Putnam N.H."/>
            <person name="Grigoriev I.V."/>
            <person name="Rokhsar D.S."/>
        </authorList>
    </citation>
    <scope>NUCLEOTIDE SEQUENCE</scope>
</reference>
<reference evidence="4 6" key="2">
    <citation type="journal article" date="2013" name="Nature">
        <title>Insights into bilaterian evolution from three spiralian genomes.</title>
        <authorList>
            <person name="Simakov O."/>
            <person name="Marletaz F."/>
            <person name="Cho S.J."/>
            <person name="Edsinger-Gonzales E."/>
            <person name="Havlak P."/>
            <person name="Hellsten U."/>
            <person name="Kuo D.H."/>
            <person name="Larsson T."/>
            <person name="Lv J."/>
            <person name="Arendt D."/>
            <person name="Savage R."/>
            <person name="Osoegawa K."/>
            <person name="de Jong P."/>
            <person name="Grimwood J."/>
            <person name="Chapman J.A."/>
            <person name="Shapiro H."/>
            <person name="Aerts A."/>
            <person name="Otillar R.P."/>
            <person name="Terry A.Y."/>
            <person name="Boore J.L."/>
            <person name="Grigoriev I.V."/>
            <person name="Lindberg D.R."/>
            <person name="Seaver E.C."/>
            <person name="Weisblat D.A."/>
            <person name="Putnam N.H."/>
            <person name="Rokhsar D.S."/>
        </authorList>
    </citation>
    <scope>NUCLEOTIDE SEQUENCE</scope>
</reference>
<dbReference type="EnsemblMetazoa" id="HelroT160231">
    <property type="protein sequence ID" value="HelroP160231"/>
    <property type="gene ID" value="HelroG160231"/>
</dbReference>
<dbReference type="RefSeq" id="XP_009015465.1">
    <property type="nucleotide sequence ID" value="XM_009017217.1"/>
</dbReference>
<dbReference type="AlphaFoldDB" id="T1EQ03"/>
<gene>
    <name evidence="5" type="primary">20198653</name>
    <name evidence="4" type="ORF">HELRODRAFT_160231</name>
</gene>
<keyword evidence="2" id="KW-0472">Membrane</keyword>
<evidence type="ECO:0000256" key="1">
    <source>
        <dbReference type="ARBA" id="ARBA00006110"/>
    </source>
</evidence>
<keyword evidence="6" id="KW-1185">Reference proteome</keyword>
<evidence type="ECO:0000259" key="3">
    <source>
        <dbReference type="Pfam" id="PF12923"/>
    </source>
</evidence>
<evidence type="ECO:0000313" key="5">
    <source>
        <dbReference type="EnsemblMetazoa" id="HelroP160231"/>
    </source>
</evidence>
<evidence type="ECO:0000313" key="4">
    <source>
        <dbReference type="EMBL" id="ESO06097.1"/>
    </source>
</evidence>
<dbReference type="STRING" id="6412.T1EQ03"/>
<dbReference type="InterPro" id="IPR024326">
    <property type="entry name" value="RRP7_C"/>
</dbReference>
<dbReference type="HOGENOM" id="CLU_1983965_0_0_1"/>
<evidence type="ECO:0000256" key="2">
    <source>
        <dbReference type="SAM" id="Phobius"/>
    </source>
</evidence>
<comment type="similarity">
    <text evidence="1">Belongs to the RRP7 family.</text>
</comment>
<dbReference type="KEGG" id="hro:HELRODRAFT_160231"/>
<keyword evidence="2" id="KW-0812">Transmembrane</keyword>